<dbReference type="KEGG" id="bov:BOV_0072"/>
<gene>
    <name evidence="1" type="ordered locus">BOV_0072</name>
</gene>
<dbReference type="AlphaFoldDB" id="A0A0H3AQQ8"/>
<proteinExistence type="predicted"/>
<protein>
    <recommendedName>
        <fullName evidence="3">Invasion associated locus B family protein</fullName>
    </recommendedName>
</protein>
<keyword evidence="2" id="KW-1185">Reference proteome</keyword>
<dbReference type="Proteomes" id="UP000006383">
    <property type="component" value="Chromosome I"/>
</dbReference>
<evidence type="ECO:0008006" key="3">
    <source>
        <dbReference type="Google" id="ProtNLM"/>
    </source>
</evidence>
<dbReference type="HOGENOM" id="CLU_1084506_0_0_5"/>
<dbReference type="InterPro" id="IPR010642">
    <property type="entry name" value="Invasion_prot_B"/>
</dbReference>
<evidence type="ECO:0000313" key="2">
    <source>
        <dbReference type="Proteomes" id="UP000006383"/>
    </source>
</evidence>
<dbReference type="InterPro" id="IPR038696">
    <property type="entry name" value="IalB_sf"/>
</dbReference>
<accession>A0A0H3AQQ8</accession>
<name>A0A0H3AQQ8_BRUO2</name>
<sequence length="256" mass="27970">MPSIKNSGCFIMIRSVLEHNPTAAKRGRSRLCFGKKSLERRSVSIRLKRALKRLVGPASAFLALAFSHGSVDAAMRKNKQPPAPPSVYTQTPGFAVKSTEIMVPDGVSAGEYRRITHPFPNWTLVCDENLKAKKRVCNITQTIMHEKGLVVFSWSLAAAENGKPYMIMRIPAVVGARQEIRLDFGDGTPIIVSKTHGCEGAVCIAYLPVGPRLRVYIAKGSVPKVSYPVPDIRRGSADWLMFYAPLSGLAHALAAI</sequence>
<evidence type="ECO:0000313" key="1">
    <source>
        <dbReference type="EMBL" id="ABQ61263.1"/>
    </source>
</evidence>
<dbReference type="Gene3D" id="2.60.40.1880">
    <property type="entry name" value="Invasion associated locus B (IalB) protein"/>
    <property type="match status" value="1"/>
</dbReference>
<organism evidence="1 2">
    <name type="scientific">Brucella ovis (strain ATCC 25840 / 63/290 / NCTC 10512)</name>
    <dbReference type="NCBI Taxonomy" id="444178"/>
    <lineage>
        <taxon>Bacteria</taxon>
        <taxon>Pseudomonadati</taxon>
        <taxon>Pseudomonadota</taxon>
        <taxon>Alphaproteobacteria</taxon>
        <taxon>Hyphomicrobiales</taxon>
        <taxon>Brucellaceae</taxon>
        <taxon>Brucella/Ochrobactrum group</taxon>
        <taxon>Brucella</taxon>
    </lineage>
</organism>
<dbReference type="Pfam" id="PF06776">
    <property type="entry name" value="IalB"/>
    <property type="match status" value="1"/>
</dbReference>
<dbReference type="EMBL" id="CP000708">
    <property type="protein sequence ID" value="ABQ61263.1"/>
    <property type="molecule type" value="Genomic_DNA"/>
</dbReference>
<reference evidence="2" key="1">
    <citation type="journal article" date="2009" name="PLoS ONE">
        <title>Genome degradation in Brucella ovis corresponds with narrowing of its host range and tissue tropism.</title>
        <authorList>
            <person name="Tsolis R.M."/>
            <person name="Seshadri R."/>
            <person name="Santos R.L."/>
            <person name="Sangari F.J."/>
            <person name="Lobo J.M."/>
            <person name="de Jong M.F."/>
            <person name="Ren Q."/>
            <person name="Myers G."/>
            <person name="Brinkac L.M."/>
            <person name="Nelson W.C."/>
            <person name="Deboy R.T."/>
            <person name="Angiuoli S."/>
            <person name="Khouri H."/>
            <person name="Dimitrov G."/>
            <person name="Robinson J.R."/>
            <person name="Mulligan S."/>
            <person name="Walker R.L."/>
            <person name="Elzer P.E."/>
            <person name="Hassan K.A."/>
            <person name="Paulsen I.T."/>
        </authorList>
    </citation>
    <scope>NUCLEOTIDE SEQUENCE [LARGE SCALE GENOMIC DNA]</scope>
    <source>
        <strain evidence="2">ATCC 25840 / 63/290 / NCTC 10512</strain>
    </source>
</reference>